<proteinExistence type="predicted"/>
<evidence type="ECO:0000313" key="2">
    <source>
        <dbReference type="EnsemblPlants" id="ORUFI03G25660.1"/>
    </source>
</evidence>
<name>A0A0E0NXU2_ORYRU</name>
<feature type="region of interest" description="Disordered" evidence="1">
    <location>
        <begin position="1"/>
        <end position="33"/>
    </location>
</feature>
<accession>A0A0E0NXU2</accession>
<dbReference type="HOGENOM" id="CLU_2709117_0_0_1"/>
<dbReference type="Gramene" id="ORUFI03G25660.1">
    <property type="protein sequence ID" value="ORUFI03G25660.1"/>
    <property type="gene ID" value="ORUFI03G25660"/>
</dbReference>
<keyword evidence="3" id="KW-1185">Reference proteome</keyword>
<dbReference type="AlphaFoldDB" id="A0A0E0NXU2"/>
<organism evidence="2 3">
    <name type="scientific">Oryza rufipogon</name>
    <name type="common">Brownbeard rice</name>
    <name type="synonym">Asian wild rice</name>
    <dbReference type="NCBI Taxonomy" id="4529"/>
    <lineage>
        <taxon>Eukaryota</taxon>
        <taxon>Viridiplantae</taxon>
        <taxon>Streptophyta</taxon>
        <taxon>Embryophyta</taxon>
        <taxon>Tracheophyta</taxon>
        <taxon>Spermatophyta</taxon>
        <taxon>Magnoliopsida</taxon>
        <taxon>Liliopsida</taxon>
        <taxon>Poales</taxon>
        <taxon>Poaceae</taxon>
        <taxon>BOP clade</taxon>
        <taxon>Oryzoideae</taxon>
        <taxon>Oryzeae</taxon>
        <taxon>Oryzinae</taxon>
        <taxon>Oryza</taxon>
    </lineage>
</organism>
<protein>
    <submittedName>
        <fullName evidence="2">Uncharacterized protein</fullName>
    </submittedName>
</protein>
<dbReference type="EnsemblPlants" id="ORUFI03G25660.1">
    <property type="protein sequence ID" value="ORUFI03G25660.1"/>
    <property type="gene ID" value="ORUFI03G25660"/>
</dbReference>
<dbReference type="Proteomes" id="UP000008022">
    <property type="component" value="Unassembled WGS sequence"/>
</dbReference>
<evidence type="ECO:0000256" key="1">
    <source>
        <dbReference type="SAM" id="MobiDB-lite"/>
    </source>
</evidence>
<reference evidence="2" key="2">
    <citation type="submission" date="2015-06" db="UniProtKB">
        <authorList>
            <consortium name="EnsemblPlants"/>
        </authorList>
    </citation>
    <scope>IDENTIFICATION</scope>
</reference>
<reference evidence="3" key="1">
    <citation type="submission" date="2013-06" db="EMBL/GenBank/DDBJ databases">
        <authorList>
            <person name="Zhao Q."/>
        </authorList>
    </citation>
    <scope>NUCLEOTIDE SEQUENCE</scope>
    <source>
        <strain evidence="3">cv. W1943</strain>
    </source>
</reference>
<evidence type="ECO:0000313" key="3">
    <source>
        <dbReference type="Proteomes" id="UP000008022"/>
    </source>
</evidence>
<feature type="compositionally biased region" description="Basic residues" evidence="1">
    <location>
        <begin position="22"/>
        <end position="33"/>
    </location>
</feature>
<sequence>MTQPPHQTKPLRDLDFRPSSSARRHRCRRSRHPHTRYPCWLAIDWQFAAILRGVVTAGSPDVVVGKETADQES</sequence>